<reference evidence="2 3" key="1">
    <citation type="submission" date="2020-10" db="EMBL/GenBank/DDBJ databases">
        <title>Phylogeny of dyella-like bacteria.</title>
        <authorList>
            <person name="Fu J."/>
        </authorList>
    </citation>
    <scope>NUCLEOTIDE SEQUENCE [LARGE SCALE GENOMIC DNA]</scope>
    <source>
        <strain evidence="2 3">THG-B117</strain>
    </source>
</reference>
<proteinExistence type="predicted"/>
<keyword evidence="1" id="KW-0732">Signal</keyword>
<gene>
    <name evidence="2" type="ORF">ISP20_18445</name>
</gene>
<protein>
    <submittedName>
        <fullName evidence="2">Uncharacterized protein</fullName>
    </submittedName>
</protein>
<evidence type="ECO:0000313" key="2">
    <source>
        <dbReference type="EMBL" id="MBM7123154.1"/>
    </source>
</evidence>
<name>A0ABS2JX21_9GAMM</name>
<feature type="chain" id="PRO_5046306361" evidence="1">
    <location>
        <begin position="21"/>
        <end position="216"/>
    </location>
</feature>
<feature type="signal peptide" evidence="1">
    <location>
        <begin position="1"/>
        <end position="20"/>
    </location>
</feature>
<dbReference type="EMBL" id="JADIKC010000009">
    <property type="protein sequence ID" value="MBM7123154.1"/>
    <property type="molecule type" value="Genomic_DNA"/>
</dbReference>
<comment type="caution">
    <text evidence="2">The sequence shown here is derived from an EMBL/GenBank/DDBJ whole genome shotgun (WGS) entry which is preliminary data.</text>
</comment>
<sequence>MWKTIAMLALALACALPAFAMEPERTVSGTSVTSTHDPRMRIDLPSTAKYVGADRWLLLGFDDCEMHLFVDADADKRIQRLYWVQFEAYIPERPELHHDYSASRRITINGLEFHLDTWVQSADEPTEKDSDGDHQRRLLAAKGYQRPANGMYVRLVHLPDAEQRKEVMVIYGEDLAPTGLTAAQLREKGTPHDRWPAIEKALIERALERNIIVRTF</sequence>
<dbReference type="RefSeq" id="WP_204637602.1">
    <property type="nucleotide sequence ID" value="NZ_JADIKC010000009.1"/>
</dbReference>
<organism evidence="2 3">
    <name type="scientific">Dyella kyungheensis</name>
    <dbReference type="NCBI Taxonomy" id="1242174"/>
    <lineage>
        <taxon>Bacteria</taxon>
        <taxon>Pseudomonadati</taxon>
        <taxon>Pseudomonadota</taxon>
        <taxon>Gammaproteobacteria</taxon>
        <taxon>Lysobacterales</taxon>
        <taxon>Rhodanobacteraceae</taxon>
        <taxon>Dyella</taxon>
    </lineage>
</organism>
<evidence type="ECO:0000313" key="3">
    <source>
        <dbReference type="Proteomes" id="UP001430065"/>
    </source>
</evidence>
<dbReference type="Proteomes" id="UP001430065">
    <property type="component" value="Unassembled WGS sequence"/>
</dbReference>
<evidence type="ECO:0000256" key="1">
    <source>
        <dbReference type="SAM" id="SignalP"/>
    </source>
</evidence>
<keyword evidence="3" id="KW-1185">Reference proteome</keyword>
<accession>A0ABS2JX21</accession>